<dbReference type="RefSeq" id="WP_096571347.1">
    <property type="nucleotide sequence ID" value="NZ_JAQMTI010000208.1"/>
</dbReference>
<feature type="signal peptide" evidence="1">
    <location>
        <begin position="1"/>
        <end position="24"/>
    </location>
</feature>
<keyword evidence="3" id="KW-1185">Reference proteome</keyword>
<reference evidence="2 3" key="1">
    <citation type="submission" date="2023-01" db="EMBL/GenBank/DDBJ databases">
        <title>Genomes from the Australian National Cyanobacteria Reference Collection.</title>
        <authorList>
            <person name="Willis A."/>
            <person name="Lee E.M.F."/>
        </authorList>
    </citation>
    <scope>NUCLEOTIDE SEQUENCE [LARGE SCALE GENOMIC DNA]</scope>
    <source>
        <strain evidence="2 3">CS-549</strain>
    </source>
</reference>
<dbReference type="EMBL" id="JAQMTI010000208">
    <property type="protein sequence ID" value="MDB9443007.1"/>
    <property type="molecule type" value="Genomic_DNA"/>
</dbReference>
<feature type="chain" id="PRO_5045721914" evidence="1">
    <location>
        <begin position="25"/>
        <end position="63"/>
    </location>
</feature>
<dbReference type="Proteomes" id="UP001211711">
    <property type="component" value="Unassembled WGS sequence"/>
</dbReference>
<evidence type="ECO:0000313" key="2">
    <source>
        <dbReference type="EMBL" id="MDB9443007.1"/>
    </source>
</evidence>
<organism evidence="2 3">
    <name type="scientific">Sphaerospermopsis kisseleviana CS-549</name>
    <dbReference type="NCBI Taxonomy" id="3021783"/>
    <lineage>
        <taxon>Bacteria</taxon>
        <taxon>Bacillati</taxon>
        <taxon>Cyanobacteriota</taxon>
        <taxon>Cyanophyceae</taxon>
        <taxon>Nostocales</taxon>
        <taxon>Aphanizomenonaceae</taxon>
        <taxon>Sphaerospermopsis</taxon>
        <taxon>Sphaerospermopsis kisseleviana</taxon>
    </lineage>
</organism>
<accession>A0ABT4ZUC1</accession>
<gene>
    <name evidence="2" type="ORF">PN497_16800</name>
</gene>
<evidence type="ECO:0000313" key="3">
    <source>
        <dbReference type="Proteomes" id="UP001211711"/>
    </source>
</evidence>
<proteinExistence type="predicted"/>
<keyword evidence="1" id="KW-0732">Signal</keyword>
<sequence>MVLSSVYVLTTLAVAISCFGSAKADVNLVFDLKISALLPFVPILQGENRQDKLRDRSQAVKTG</sequence>
<protein>
    <submittedName>
        <fullName evidence="2">Uncharacterized protein</fullName>
    </submittedName>
</protein>
<name>A0ABT4ZUC1_9CYAN</name>
<evidence type="ECO:0000256" key="1">
    <source>
        <dbReference type="SAM" id="SignalP"/>
    </source>
</evidence>
<comment type="caution">
    <text evidence="2">The sequence shown here is derived from an EMBL/GenBank/DDBJ whole genome shotgun (WGS) entry which is preliminary data.</text>
</comment>